<organism evidence="2 3">
    <name type="scientific">Pontibacter fetidus</name>
    <dbReference type="NCBI Taxonomy" id="2700082"/>
    <lineage>
        <taxon>Bacteria</taxon>
        <taxon>Pseudomonadati</taxon>
        <taxon>Bacteroidota</taxon>
        <taxon>Cytophagia</taxon>
        <taxon>Cytophagales</taxon>
        <taxon>Hymenobacteraceae</taxon>
        <taxon>Pontibacter</taxon>
    </lineage>
</organism>
<dbReference type="Pfam" id="PF00085">
    <property type="entry name" value="Thioredoxin"/>
    <property type="match status" value="1"/>
</dbReference>
<proteinExistence type="predicted"/>
<evidence type="ECO:0000259" key="1">
    <source>
        <dbReference type="PROSITE" id="PS51352"/>
    </source>
</evidence>
<dbReference type="InterPro" id="IPR013766">
    <property type="entry name" value="Thioredoxin_domain"/>
</dbReference>
<dbReference type="EMBL" id="JAAEAA010000005">
    <property type="protein sequence ID" value="NDK55363.1"/>
    <property type="molecule type" value="Genomic_DNA"/>
</dbReference>
<dbReference type="CDD" id="cd02947">
    <property type="entry name" value="TRX_family"/>
    <property type="match status" value="1"/>
</dbReference>
<name>A0A6B2GZ93_9BACT</name>
<evidence type="ECO:0000313" key="2">
    <source>
        <dbReference type="EMBL" id="NDK55363.1"/>
    </source>
</evidence>
<evidence type="ECO:0000313" key="3">
    <source>
        <dbReference type="Proteomes" id="UP000478546"/>
    </source>
</evidence>
<gene>
    <name evidence="2" type="ORF">GWO68_05490</name>
</gene>
<dbReference type="InterPro" id="IPR036249">
    <property type="entry name" value="Thioredoxin-like_sf"/>
</dbReference>
<dbReference type="SUPFAM" id="SSF52833">
    <property type="entry name" value="Thioredoxin-like"/>
    <property type="match status" value="1"/>
</dbReference>
<accession>A0A6B2GZ93</accession>
<keyword evidence="3" id="KW-1185">Reference proteome</keyword>
<dbReference type="AlphaFoldDB" id="A0A6B2GZ93"/>
<dbReference type="Proteomes" id="UP000478546">
    <property type="component" value="Unassembled WGS sequence"/>
</dbReference>
<feature type="domain" description="Thioredoxin" evidence="1">
    <location>
        <begin position="1"/>
        <end position="107"/>
    </location>
</feature>
<sequence length="107" mass="12173">MTTIYNATDADLRQLVFQNEYVIVKFIDKECDICKALAPSFDTLSQRAAYTEVLFLRMDAKENPVSLKEVRFSKAPFIATYKKGILQQCGLVNTEEEITAMLEQLLA</sequence>
<reference evidence="2 3" key="1">
    <citation type="submission" date="2020-01" db="EMBL/GenBank/DDBJ databases">
        <authorList>
            <person name="Kim M.K."/>
        </authorList>
    </citation>
    <scope>NUCLEOTIDE SEQUENCE [LARGE SCALE GENOMIC DNA]</scope>
    <source>
        <strain evidence="2 3">BT213</strain>
    </source>
</reference>
<dbReference type="Gene3D" id="3.40.30.10">
    <property type="entry name" value="Glutaredoxin"/>
    <property type="match status" value="1"/>
</dbReference>
<protein>
    <submittedName>
        <fullName evidence="2">Thioredoxin family protein</fullName>
    </submittedName>
</protein>
<comment type="caution">
    <text evidence="2">The sequence shown here is derived from an EMBL/GenBank/DDBJ whole genome shotgun (WGS) entry which is preliminary data.</text>
</comment>
<dbReference type="PROSITE" id="PS51352">
    <property type="entry name" value="THIOREDOXIN_2"/>
    <property type="match status" value="1"/>
</dbReference>